<sequence>MRKLKLVDVKGSQNFTKTPNFSKTPNLEILVLESTRIVNVHPTIGFLQRLKVLNLRNCRNLKTLPTKIGTESLETLILSGCSNVERIPENIGEMEGLVELYLDGTGIKQLPSSIGNLRNLVLLNLKDCGNLVSLPNSINGCKCLKTLNLSGCSKVENLPENLQLVEALEELDLSETSIRTPPSFIFHMKNLKVLSLQGCNGPPSKIQHQWPFLSKVNQRVSPNSKALSLPTSLSGLRSLKELNLSDCNLGDGTIPSDIGCLSTMETLILCNNNFTSLPATFNQLSKLTVLKLADCKRLKSLPELPTSVSKLWLDGCSSLEVIESSSTAYNSTIQQYFCGFNCFKLAENNNVVEMLKRHLKVTANARIEHDIFIPGNEIPRWFSHQRIDSSNSIKILLPPNLLENSQFMGFAFCCVFLTDLKDNPRRMDPISYFICPDCNNMVENISCRTIIDVKNSREIDNLYYHLAGKSSRVTEDHLWLHYWPRDKLKQVEISSSTEEGLEIEVLFKIFGVHSRVKKCGVRLVFTKDFEEIDQTIDEREMDQTSSNFDDIHIETLLFD</sequence>
<feature type="domain" description="C-JID" evidence="4">
    <location>
        <begin position="373"/>
        <end position="529"/>
    </location>
</feature>
<evidence type="ECO:0000256" key="2">
    <source>
        <dbReference type="ARBA" id="ARBA00022737"/>
    </source>
</evidence>
<dbReference type="PANTHER" id="PTHR16083">
    <property type="entry name" value="LEUCINE RICH REPEAT CONTAINING PROTEIN"/>
    <property type="match status" value="1"/>
</dbReference>
<name>A0A1R3KS71_9ROSI</name>
<keyword evidence="1" id="KW-0433">Leucine-rich repeat</keyword>
<dbReference type="InterPro" id="IPR003591">
    <property type="entry name" value="Leu-rich_rpt_typical-subtyp"/>
</dbReference>
<dbReference type="InterPro" id="IPR045344">
    <property type="entry name" value="C-JID"/>
</dbReference>
<dbReference type="OrthoDB" id="1936883at2759"/>
<dbReference type="Pfam" id="PF20160">
    <property type="entry name" value="C-JID"/>
    <property type="match status" value="1"/>
</dbReference>
<organism evidence="6 7">
    <name type="scientific">Corchorus olitorius</name>
    <dbReference type="NCBI Taxonomy" id="93759"/>
    <lineage>
        <taxon>Eukaryota</taxon>
        <taxon>Viridiplantae</taxon>
        <taxon>Streptophyta</taxon>
        <taxon>Embryophyta</taxon>
        <taxon>Tracheophyta</taxon>
        <taxon>Spermatophyta</taxon>
        <taxon>Magnoliopsida</taxon>
        <taxon>eudicotyledons</taxon>
        <taxon>Gunneridae</taxon>
        <taxon>Pentapetalae</taxon>
        <taxon>rosids</taxon>
        <taxon>malvids</taxon>
        <taxon>Malvales</taxon>
        <taxon>Malvaceae</taxon>
        <taxon>Grewioideae</taxon>
        <taxon>Apeibeae</taxon>
        <taxon>Corchorus</taxon>
    </lineage>
</organism>
<evidence type="ECO:0000313" key="7">
    <source>
        <dbReference type="Proteomes" id="UP000187203"/>
    </source>
</evidence>
<dbReference type="AlphaFoldDB" id="A0A1R3KS71"/>
<dbReference type="EMBL" id="AWUE01012108">
    <property type="protein sequence ID" value="OMP09942.1"/>
    <property type="molecule type" value="Genomic_DNA"/>
</dbReference>
<protein>
    <submittedName>
        <fullName evidence="6">Uncharacterized protein</fullName>
    </submittedName>
</protein>
<dbReference type="InterPro" id="IPR058546">
    <property type="entry name" value="RPS4B/Roq1-like_LRR"/>
</dbReference>
<dbReference type="SMART" id="SM00369">
    <property type="entry name" value="LRR_TYP"/>
    <property type="match status" value="5"/>
</dbReference>
<dbReference type="PANTHER" id="PTHR16083:SF65">
    <property type="entry name" value="DISEASE RESISTANCE PROTEIN RPP8-LIKE"/>
    <property type="match status" value="1"/>
</dbReference>
<dbReference type="Proteomes" id="UP000187203">
    <property type="component" value="Unassembled WGS sequence"/>
</dbReference>
<dbReference type="SUPFAM" id="SSF52058">
    <property type="entry name" value="L domain-like"/>
    <property type="match status" value="1"/>
</dbReference>
<keyword evidence="3" id="KW-0611">Plant defense</keyword>
<dbReference type="InterPro" id="IPR001611">
    <property type="entry name" value="Leu-rich_rpt"/>
</dbReference>
<evidence type="ECO:0000256" key="3">
    <source>
        <dbReference type="ARBA" id="ARBA00022821"/>
    </source>
</evidence>
<evidence type="ECO:0000313" key="6">
    <source>
        <dbReference type="EMBL" id="OMP09942.1"/>
    </source>
</evidence>
<comment type="caution">
    <text evidence="6">The sequence shown here is derived from an EMBL/GenBank/DDBJ whole genome shotgun (WGS) entry which is preliminary data.</text>
</comment>
<accession>A0A1R3KS71</accession>
<evidence type="ECO:0000259" key="5">
    <source>
        <dbReference type="Pfam" id="PF23286"/>
    </source>
</evidence>
<evidence type="ECO:0000256" key="1">
    <source>
        <dbReference type="ARBA" id="ARBA00022614"/>
    </source>
</evidence>
<dbReference type="Pfam" id="PF00560">
    <property type="entry name" value="LRR_1"/>
    <property type="match status" value="1"/>
</dbReference>
<keyword evidence="7" id="KW-1185">Reference proteome</keyword>
<dbReference type="InterPro" id="IPR032675">
    <property type="entry name" value="LRR_dom_sf"/>
</dbReference>
<gene>
    <name evidence="6" type="ORF">COLO4_04984</name>
</gene>
<dbReference type="Pfam" id="PF23286">
    <property type="entry name" value="LRR_13"/>
    <property type="match status" value="1"/>
</dbReference>
<dbReference type="STRING" id="93759.A0A1R3KS71"/>
<feature type="domain" description="Disease resistance protein RPS4B/Roq1-like leucine-rich repeats" evidence="5">
    <location>
        <begin position="72"/>
        <end position="155"/>
    </location>
</feature>
<evidence type="ECO:0000259" key="4">
    <source>
        <dbReference type="Pfam" id="PF20160"/>
    </source>
</evidence>
<proteinExistence type="predicted"/>
<reference evidence="7" key="1">
    <citation type="submission" date="2013-09" db="EMBL/GenBank/DDBJ databases">
        <title>Corchorus olitorius genome sequencing.</title>
        <authorList>
            <person name="Alam M."/>
            <person name="Haque M.S."/>
            <person name="Islam M.S."/>
            <person name="Emdad E.M."/>
            <person name="Islam M.M."/>
            <person name="Ahmed B."/>
            <person name="Halim A."/>
            <person name="Hossen Q.M.M."/>
            <person name="Hossain M.Z."/>
            <person name="Ahmed R."/>
            <person name="Khan M.M."/>
            <person name="Islam R."/>
            <person name="Rashid M.M."/>
            <person name="Khan S.A."/>
            <person name="Rahman M.S."/>
            <person name="Alam M."/>
            <person name="Yahiya A.S."/>
            <person name="Khan M.S."/>
            <person name="Azam M.S."/>
            <person name="Haque T."/>
            <person name="Lashkar M.Z.H."/>
            <person name="Akhand A.I."/>
            <person name="Morshed G."/>
            <person name="Roy S."/>
            <person name="Uddin K.S."/>
            <person name="Rabeya T."/>
            <person name="Hossain A.S."/>
            <person name="Chowdhury A."/>
            <person name="Snigdha A.R."/>
            <person name="Mortoza M.S."/>
            <person name="Matin S.A."/>
            <person name="Hoque S.M.E."/>
            <person name="Islam M.K."/>
            <person name="Roy D.K."/>
            <person name="Haider R."/>
            <person name="Moosa M.M."/>
            <person name="Elias S.M."/>
            <person name="Hasan A.M."/>
            <person name="Jahan S."/>
            <person name="Shafiuddin M."/>
            <person name="Mahmood N."/>
            <person name="Shommy N.S."/>
        </authorList>
    </citation>
    <scope>NUCLEOTIDE SEQUENCE [LARGE SCALE GENOMIC DNA]</scope>
    <source>
        <strain evidence="7">cv. O-4</strain>
    </source>
</reference>
<dbReference type="Gene3D" id="3.80.10.10">
    <property type="entry name" value="Ribonuclease Inhibitor"/>
    <property type="match status" value="2"/>
</dbReference>
<keyword evidence="2" id="KW-0677">Repeat</keyword>